<dbReference type="WBParaSite" id="JU765_v2.g11800.t1">
    <property type="protein sequence ID" value="JU765_v2.g11800.t1"/>
    <property type="gene ID" value="JU765_v2.g11800"/>
</dbReference>
<protein>
    <submittedName>
        <fullName evidence="2">Uncharacterized protein</fullName>
    </submittedName>
</protein>
<sequence length="401" mass="44260">MASTEQDRPKACGITQLATALGFVVGPMLQVIFAQISYPGLPLPFGTHFNLYTAPVVLAAITSGIGIALLALYFNGKMIIREKPAPVFTEDVALGTIDEDIFLETKIKGKKLKAEGNDNKLPKYDVIAVIVCIIVKITSEVVILNLITICPPYAMTVFQWSSEDTIVFQSAIMGSIGILSILFACGYVFLKLGKRIEERKALMFALALFLVFHLITFPWSFLPDRIEYQHAKGYPAPLNRSEALSPENQELIRESQTNPKIQIVGCNINFEWCETTPKVNIFVFNAALIIALGIGLPLVQINLDVLYSKVLGPIKQGTLQGIFVATAQILNIFGPLFFSHLYTLYGPTILWKMEIGLCSFALCVFCVFFGRVIPYSQRKDIIAPIKKPPNCNIAKITVTGT</sequence>
<dbReference type="Proteomes" id="UP000887576">
    <property type="component" value="Unplaced"/>
</dbReference>
<name>A0AC34Q0K0_9BILA</name>
<evidence type="ECO:0000313" key="2">
    <source>
        <dbReference type="WBParaSite" id="JU765_v2.g11800.t1"/>
    </source>
</evidence>
<proteinExistence type="predicted"/>
<evidence type="ECO:0000313" key="1">
    <source>
        <dbReference type="Proteomes" id="UP000887576"/>
    </source>
</evidence>
<accession>A0AC34Q0K0</accession>
<organism evidence="1 2">
    <name type="scientific">Panagrolaimus sp. JU765</name>
    <dbReference type="NCBI Taxonomy" id="591449"/>
    <lineage>
        <taxon>Eukaryota</taxon>
        <taxon>Metazoa</taxon>
        <taxon>Ecdysozoa</taxon>
        <taxon>Nematoda</taxon>
        <taxon>Chromadorea</taxon>
        <taxon>Rhabditida</taxon>
        <taxon>Tylenchina</taxon>
        <taxon>Panagrolaimomorpha</taxon>
        <taxon>Panagrolaimoidea</taxon>
        <taxon>Panagrolaimidae</taxon>
        <taxon>Panagrolaimus</taxon>
    </lineage>
</organism>
<reference evidence="2" key="1">
    <citation type="submission" date="2022-11" db="UniProtKB">
        <authorList>
            <consortium name="WormBaseParasite"/>
        </authorList>
    </citation>
    <scope>IDENTIFICATION</scope>
</reference>